<evidence type="ECO:0000256" key="10">
    <source>
        <dbReference type="ARBA" id="ARBA00023136"/>
    </source>
</evidence>
<keyword evidence="8" id="KW-0653">Protein transport</keyword>
<name>A0ABN7S0A9_OIKDI</name>
<evidence type="ECO:0000256" key="9">
    <source>
        <dbReference type="ARBA" id="ARBA00023034"/>
    </source>
</evidence>
<dbReference type="InterPro" id="IPR016024">
    <property type="entry name" value="ARM-type_fold"/>
</dbReference>
<dbReference type="Proteomes" id="UP001158576">
    <property type="component" value="Chromosome PAR"/>
</dbReference>
<feature type="region of interest" description="Disordered" evidence="13">
    <location>
        <begin position="34"/>
        <end position="203"/>
    </location>
</feature>
<dbReference type="InterPro" id="IPR011710">
    <property type="entry name" value="Coatomer_bsu_C"/>
</dbReference>
<dbReference type="EMBL" id="OU015568">
    <property type="protein sequence ID" value="CAG5090198.1"/>
    <property type="molecule type" value="Genomic_DNA"/>
</dbReference>
<dbReference type="InterPro" id="IPR003890">
    <property type="entry name" value="MIF4G-like_typ-3"/>
</dbReference>
<proteinExistence type="predicted"/>
<feature type="compositionally biased region" description="Basic and acidic residues" evidence="13">
    <location>
        <begin position="179"/>
        <end position="203"/>
    </location>
</feature>
<evidence type="ECO:0000256" key="11">
    <source>
        <dbReference type="ARBA" id="ARBA00023329"/>
    </source>
</evidence>
<dbReference type="Pfam" id="PF07718">
    <property type="entry name" value="Coatamer_beta_C"/>
    <property type="match status" value="1"/>
</dbReference>
<evidence type="ECO:0000313" key="15">
    <source>
        <dbReference type="EMBL" id="CAG5090198.1"/>
    </source>
</evidence>
<keyword evidence="4" id="KW-0813">Transport</keyword>
<evidence type="ECO:0000256" key="12">
    <source>
        <dbReference type="ARBA" id="ARBA00030841"/>
    </source>
</evidence>
<evidence type="ECO:0000256" key="13">
    <source>
        <dbReference type="SAM" id="MobiDB-lite"/>
    </source>
</evidence>
<feature type="compositionally biased region" description="Acidic residues" evidence="13">
    <location>
        <begin position="81"/>
        <end position="116"/>
    </location>
</feature>
<evidence type="ECO:0000256" key="5">
    <source>
        <dbReference type="ARBA" id="ARBA00022490"/>
    </source>
</evidence>
<gene>
    <name evidence="15" type="ORF">OKIOD_LOCUS4058</name>
</gene>
<protein>
    <recommendedName>
        <fullName evidence="3">Coatomer subunit beta</fullName>
    </recommendedName>
    <alternativeName>
        <fullName evidence="12">Beta-coat protein</fullName>
    </alternativeName>
</protein>
<sequence length="1435" mass="161488">MVKSREMTIEDLQAGIDEDDAIIRNMERKLGIKKKKKKELTTSDEIRDSLKIFGDEVVEDDLESAKKAEEESAGANTNLDESFEEEDFSGDESFDEFDDDAFEENSDEEEVEEDLDSGTAKESQLMEGDSEPESDEDDGEDELEGFGDEPSDSDGETDEENTEIFQAIYGEESDSEDMPPSKKDEKETSKEVTPEQASKPEVKKYIPPALRAQNNALERLVRGHLNKLSSSNLYAIVQEFQSIFRNNPRKEVSSIITSTIFNQVIQSSQTPHLLVEDYSSFLMSIHYLVSEEITGFFVEDLINKFFELNEENSIDMFKMKNLLALTCTLTRLKLFNVKLVLEIFKQFTKRFSPDDIEFIQLILLQCAFTIRKEAPAELKSIIIDVHSKVNEKSDEIESVGGSRAKFMLEMLLNVKNNNLNAMKAHPGFIESERDQNCKKRIRAVVGQVQIEPFSAVGLSDIIDIPKRGRWWRVGASVTVIRMASADSVCYTLINPSSEAELATESQLKAEIEDVKGNDKTKAAALKKLIIQTLNGDKFSPTMAIHVIKYLLPSQDHHIKKLLLIYWEIAPKVDEEGKLRHEMILVCDAYRRDLQHPNEFIRGSTLRFLCKLKQPELLEPLMEPIRSCLEHRHSYVRRNAVLAIKTIYDNFPHLISDAPELISEYLAQEKDASCKRNAFMMLIQCDRNRALAYLETCIDQVHSFNDILQLVIVELVYKVCRSEASQRGRFIRCVYNLLQSSSNAVRYEAAWTLTTMSSAPTAIKAAAACYVELIIKESDNNVKIIVLDRLTELKEQHERVLQDMVMDILRALSSPDLDVREKTLNLTLDLVSSRNVVDLVKFLEKEVQKSASAQGTDDNDKYRQLLVQTLHNISVRFPDIASQVIPVLMDFLSDSNELAAGDVTNFVREAIQRYSTLKPLIIQKLLEVFPSIRNLKIIRSILWILGEYCDEHDSILDFMIELRKSIGDVPIVAAEIKKAAGEEEEQAEGEQTADPAPKKSSGPRVTADGTYITQSALVSDKNKEESTAPPLRNFLLEGEFATGSVLATTLTKLGLRFTQLTDNDRKRNAFLAECMLIMTSVLHLGRSGYAKKPIPEDDAGRIVACIKVLSNPTPQTTQIFAFESRNALSSLLASKEQYKKHSNKKEKKITKINQPDEPISFAQLMVRDGSDQLEDELQSSLMAAVSGGPSNQEKQNPLSSKLNKVLQLTGFSDPVYAEAYVHVNQYDIVLDVLVVNQTPDTLQSVTLELATLGDLKLVEKPTPLTLAPHDFANIKASVKVTSTENAIIFGNIVYDITGSQSDRNCVVLNDIKIDIMDYIQPAQCTDQEFREMWSAFEWENKVTVHTNIADLREYLLHLVGATNMKCLTPEQTMSGNCEFLAANLYAKSMFGESALANLSIEIGKNGFVLGHIRIRAKSQGMAISLGDKINDSQKKT</sequence>
<dbReference type="SUPFAM" id="SSF48371">
    <property type="entry name" value="ARM repeat"/>
    <property type="match status" value="2"/>
</dbReference>
<keyword evidence="6" id="KW-0677">Repeat</keyword>
<dbReference type="Gene3D" id="1.25.10.10">
    <property type="entry name" value="Leucine-rich Repeat Variant"/>
    <property type="match status" value="1"/>
</dbReference>
<dbReference type="Pfam" id="PF01602">
    <property type="entry name" value="Adaptin_N"/>
    <property type="match status" value="1"/>
</dbReference>
<evidence type="ECO:0000256" key="7">
    <source>
        <dbReference type="ARBA" id="ARBA00022892"/>
    </source>
</evidence>
<keyword evidence="5" id="KW-0963">Cytoplasm</keyword>
<dbReference type="PANTHER" id="PTHR10635">
    <property type="entry name" value="COATOMER SUBUNIT BETA"/>
    <property type="match status" value="1"/>
</dbReference>
<evidence type="ECO:0000256" key="3">
    <source>
        <dbReference type="ARBA" id="ARBA00017024"/>
    </source>
</evidence>
<reference evidence="15 16" key="1">
    <citation type="submission" date="2021-04" db="EMBL/GenBank/DDBJ databases">
        <authorList>
            <person name="Bliznina A."/>
        </authorList>
    </citation>
    <scope>NUCLEOTIDE SEQUENCE [LARGE SCALE GENOMIC DNA]</scope>
</reference>
<evidence type="ECO:0000259" key="14">
    <source>
        <dbReference type="SMART" id="SM00543"/>
    </source>
</evidence>
<feature type="domain" description="MIF4G" evidence="14">
    <location>
        <begin position="218"/>
        <end position="418"/>
    </location>
</feature>
<keyword evidence="11" id="KW-0968">Cytoplasmic vesicle</keyword>
<dbReference type="InterPro" id="IPR029446">
    <property type="entry name" value="COPB1_appendage_platform_dom"/>
</dbReference>
<evidence type="ECO:0000256" key="1">
    <source>
        <dbReference type="ARBA" id="ARBA00004255"/>
    </source>
</evidence>
<dbReference type="SMART" id="SM00543">
    <property type="entry name" value="MIF4G"/>
    <property type="match status" value="1"/>
</dbReference>
<dbReference type="Pfam" id="PF02854">
    <property type="entry name" value="MIF4G"/>
    <property type="match status" value="1"/>
</dbReference>
<evidence type="ECO:0000313" key="16">
    <source>
        <dbReference type="Proteomes" id="UP001158576"/>
    </source>
</evidence>
<keyword evidence="10" id="KW-0472">Membrane</keyword>
<feature type="compositionally biased region" description="Acidic residues" evidence="13">
    <location>
        <begin position="128"/>
        <end position="162"/>
    </location>
</feature>
<keyword evidence="16" id="KW-1185">Reference proteome</keyword>
<dbReference type="InterPro" id="IPR002553">
    <property type="entry name" value="Clathrin/coatomer_adapt-like_N"/>
</dbReference>
<dbReference type="PANTHER" id="PTHR10635:SF0">
    <property type="entry name" value="COATOMER SUBUNIT BETA"/>
    <property type="match status" value="1"/>
</dbReference>
<keyword evidence="7" id="KW-0931">ER-Golgi transport</keyword>
<comment type="subcellular location">
    <subcellularLocation>
        <location evidence="2">Cytoplasmic vesicle</location>
        <location evidence="2">COPI-coated vesicle membrane</location>
        <topology evidence="2">Peripheral membrane protein</topology>
        <orientation evidence="2">Cytoplasmic side</orientation>
    </subcellularLocation>
    <subcellularLocation>
        <location evidence="1">Golgi apparatus membrane</location>
        <topology evidence="1">Peripheral membrane protein</topology>
        <orientation evidence="1">Cytoplasmic side</orientation>
    </subcellularLocation>
</comment>
<evidence type="ECO:0000256" key="4">
    <source>
        <dbReference type="ARBA" id="ARBA00022448"/>
    </source>
</evidence>
<evidence type="ECO:0000256" key="8">
    <source>
        <dbReference type="ARBA" id="ARBA00022927"/>
    </source>
</evidence>
<dbReference type="Gene3D" id="1.25.40.180">
    <property type="match status" value="1"/>
</dbReference>
<feature type="region of interest" description="Disordered" evidence="13">
    <location>
        <begin position="979"/>
        <end position="1005"/>
    </location>
</feature>
<evidence type="ECO:0000256" key="6">
    <source>
        <dbReference type="ARBA" id="ARBA00022737"/>
    </source>
</evidence>
<dbReference type="Pfam" id="PF14806">
    <property type="entry name" value="Coatomer_b_Cpla"/>
    <property type="match status" value="1"/>
</dbReference>
<feature type="compositionally biased region" description="Basic and acidic residues" evidence="13">
    <location>
        <begin position="39"/>
        <end position="54"/>
    </location>
</feature>
<organism evidence="15 16">
    <name type="scientific">Oikopleura dioica</name>
    <name type="common">Tunicate</name>
    <dbReference type="NCBI Taxonomy" id="34765"/>
    <lineage>
        <taxon>Eukaryota</taxon>
        <taxon>Metazoa</taxon>
        <taxon>Chordata</taxon>
        <taxon>Tunicata</taxon>
        <taxon>Appendicularia</taxon>
        <taxon>Copelata</taxon>
        <taxon>Oikopleuridae</taxon>
        <taxon>Oikopleura</taxon>
    </lineage>
</organism>
<dbReference type="InterPro" id="IPR016460">
    <property type="entry name" value="COPB1"/>
</dbReference>
<dbReference type="InterPro" id="IPR011989">
    <property type="entry name" value="ARM-like"/>
</dbReference>
<keyword evidence="9" id="KW-0333">Golgi apparatus</keyword>
<accession>A0ABN7S0A9</accession>
<evidence type="ECO:0000256" key="2">
    <source>
        <dbReference type="ARBA" id="ARBA00004347"/>
    </source>
</evidence>